<dbReference type="Gene3D" id="1.10.3460.10">
    <property type="entry name" value="Chlorophyll a/b binding protein domain"/>
    <property type="match status" value="1"/>
</dbReference>
<evidence type="ECO:0000313" key="10">
    <source>
        <dbReference type="EMBL" id="KAL3807212.1"/>
    </source>
</evidence>
<dbReference type="Pfam" id="PF00504">
    <property type="entry name" value="Chloroa_b-bind"/>
    <property type="match status" value="1"/>
</dbReference>
<keyword evidence="11" id="KW-1185">Reference proteome</keyword>
<dbReference type="InterPro" id="IPR001344">
    <property type="entry name" value="Chloro_AB-bd_pln"/>
</dbReference>
<evidence type="ECO:0000313" key="11">
    <source>
        <dbReference type="Proteomes" id="UP001530377"/>
    </source>
</evidence>
<protein>
    <submittedName>
        <fullName evidence="10">Uncharacterized protein</fullName>
    </submittedName>
</protein>
<keyword evidence="6" id="KW-0934">Plastid</keyword>
<evidence type="ECO:0000256" key="1">
    <source>
        <dbReference type="ARBA" id="ARBA00004022"/>
    </source>
</evidence>
<evidence type="ECO:0000256" key="7">
    <source>
        <dbReference type="ARBA" id="ARBA00023243"/>
    </source>
</evidence>
<evidence type="ECO:0000256" key="4">
    <source>
        <dbReference type="ARBA" id="ARBA00022528"/>
    </source>
</evidence>
<name>A0ABD3R408_9STRA</name>
<dbReference type="PANTHER" id="PTHR21649">
    <property type="entry name" value="CHLOROPHYLL A/B BINDING PROTEIN"/>
    <property type="match status" value="1"/>
</dbReference>
<comment type="similarity">
    <text evidence="3">Belongs to the fucoxanthin chlorophyll protein family.</text>
</comment>
<keyword evidence="9" id="KW-0812">Transmembrane</keyword>
<feature type="transmembrane region" description="Helical" evidence="9">
    <location>
        <begin position="259"/>
        <end position="279"/>
    </location>
</feature>
<accession>A0ABD3R408</accession>
<dbReference type="AlphaFoldDB" id="A0ABD3R408"/>
<dbReference type="InterPro" id="IPR022796">
    <property type="entry name" value="Chloroa_b-bind"/>
</dbReference>
<evidence type="ECO:0000256" key="8">
    <source>
        <dbReference type="PIRSR" id="PIRSR601344-1"/>
    </source>
</evidence>
<comment type="caution">
    <text evidence="10">The sequence shown here is derived from an EMBL/GenBank/DDBJ whole genome shotgun (WGS) entry which is preliminary data.</text>
</comment>
<sequence>MKIAALCIASPPLAAFAFAPRANDEVVDLANMISLNAEPFTAPPPSSTRPIFDPLGLYPRDSPERVAGLISPLEVNNEDVDDGRDVLDPLRLYRDQSQVSKDVDMSMSLPFLRRPALLDGRTLPGDRGFDPFDLSSSPDALLWHRKSEMKHGRLAMLACAGWVSAELLHGPISNLLNMPYMLASNDRVPSVLNDGLSHAGSYPAFWIVTIALAAMVEFGESAREMRMSTLDPTDMGFDPLGFLDGKTRRQKFFLREAELFYGRLGMLAITGFAIQEYFLGSAVVDTMPFERMRELML</sequence>
<keyword evidence="7" id="KW-0437">Light-harvesting polypeptide</keyword>
<comment type="function">
    <text evidence="1">The light-harvesting complex (LHC) functions as a light receptor, it captures and delivers excitation energy to photosystems with which it is closely associated. Energy is transferred from the carotenoid and chlorophyll C (or B) to chlorophyll A and the photosynthetic reaction centers where it is used to synthesize ATP and reducing power.</text>
</comment>
<feature type="binding site" evidence="8">
    <location>
        <position position="263"/>
    </location>
    <ligand>
        <name>chlorophyll a</name>
        <dbReference type="ChEBI" id="CHEBI:58416"/>
        <label>1</label>
    </ligand>
</feature>
<evidence type="ECO:0000256" key="5">
    <source>
        <dbReference type="ARBA" id="ARBA00022531"/>
    </source>
</evidence>
<keyword evidence="5" id="KW-0602">Photosynthesis</keyword>
<dbReference type="GO" id="GO:0009507">
    <property type="term" value="C:chloroplast"/>
    <property type="evidence" value="ECO:0007669"/>
    <property type="project" value="UniProtKB-SubCell"/>
</dbReference>
<reference evidence="10 11" key="1">
    <citation type="submission" date="2024-10" db="EMBL/GenBank/DDBJ databases">
        <title>Updated reference genomes for cyclostephanoid diatoms.</title>
        <authorList>
            <person name="Roberts W.R."/>
            <person name="Alverson A.J."/>
        </authorList>
    </citation>
    <scope>NUCLEOTIDE SEQUENCE [LARGE SCALE GENOMIC DNA]</scope>
    <source>
        <strain evidence="10 11">AJA228-03</strain>
    </source>
</reference>
<feature type="binding site" evidence="8">
    <location>
        <position position="275"/>
    </location>
    <ligand>
        <name>chlorophyll a</name>
        <dbReference type="ChEBI" id="CHEBI:58416"/>
        <label>1</label>
    </ligand>
</feature>
<keyword evidence="9" id="KW-0472">Membrane</keyword>
<feature type="binding site" evidence="8">
    <location>
        <position position="148"/>
    </location>
    <ligand>
        <name>chlorophyll a</name>
        <dbReference type="ChEBI" id="CHEBI:58416"/>
        <label>1</label>
    </ligand>
</feature>
<dbReference type="GO" id="GO:0030076">
    <property type="term" value="C:light-harvesting complex"/>
    <property type="evidence" value="ECO:0007669"/>
    <property type="project" value="UniProtKB-KW"/>
</dbReference>
<comment type="subcellular location">
    <subcellularLocation>
        <location evidence="2">Plastid</location>
        <location evidence="2">Chloroplast</location>
    </subcellularLocation>
</comment>
<keyword evidence="9" id="KW-1133">Transmembrane helix</keyword>
<evidence type="ECO:0000256" key="9">
    <source>
        <dbReference type="SAM" id="Phobius"/>
    </source>
</evidence>
<dbReference type="SUPFAM" id="SSF103511">
    <property type="entry name" value="Chlorophyll a-b binding protein"/>
    <property type="match status" value="1"/>
</dbReference>
<feature type="binding site" description="axial binding residue" evidence="8">
    <location>
        <position position="201"/>
    </location>
    <ligand>
        <name>chlorophyll b</name>
        <dbReference type="ChEBI" id="CHEBI:61721"/>
        <label>1</label>
    </ligand>
    <ligandPart>
        <name>Mg</name>
        <dbReference type="ChEBI" id="CHEBI:25107"/>
    </ligandPart>
</feature>
<keyword evidence="4" id="KW-0150">Chloroplast</keyword>
<dbReference type="Proteomes" id="UP001530377">
    <property type="component" value="Unassembled WGS sequence"/>
</dbReference>
<feature type="binding site" description="axial binding residue" evidence="8">
    <location>
        <position position="217"/>
    </location>
    <ligand>
        <name>chlorophyll a</name>
        <dbReference type="ChEBI" id="CHEBI:58416"/>
        <label>3</label>
    </ligand>
    <ligandPart>
        <name>Mg</name>
        <dbReference type="ChEBI" id="CHEBI:25107"/>
    </ligandPart>
</feature>
<evidence type="ECO:0000256" key="6">
    <source>
        <dbReference type="ARBA" id="ARBA00022640"/>
    </source>
</evidence>
<feature type="transmembrane region" description="Helical" evidence="9">
    <location>
        <begin position="154"/>
        <end position="172"/>
    </location>
</feature>
<evidence type="ECO:0000256" key="3">
    <source>
        <dbReference type="ARBA" id="ARBA00005933"/>
    </source>
</evidence>
<proteinExistence type="inferred from homology"/>
<dbReference type="EMBL" id="JALLPB020000662">
    <property type="protein sequence ID" value="KAL3807212.1"/>
    <property type="molecule type" value="Genomic_DNA"/>
</dbReference>
<keyword evidence="8" id="KW-0148">Chlorophyll</keyword>
<feature type="transmembrane region" description="Helical" evidence="9">
    <location>
        <begin position="199"/>
        <end position="218"/>
    </location>
</feature>
<organism evidence="10 11">
    <name type="scientific">Cyclostephanos tholiformis</name>
    <dbReference type="NCBI Taxonomy" id="382380"/>
    <lineage>
        <taxon>Eukaryota</taxon>
        <taxon>Sar</taxon>
        <taxon>Stramenopiles</taxon>
        <taxon>Ochrophyta</taxon>
        <taxon>Bacillariophyta</taxon>
        <taxon>Coscinodiscophyceae</taxon>
        <taxon>Thalassiosirophycidae</taxon>
        <taxon>Stephanodiscales</taxon>
        <taxon>Stephanodiscaceae</taxon>
        <taxon>Cyclostephanos</taxon>
    </lineage>
</organism>
<feature type="binding site" description="axial binding residue" evidence="8">
    <location>
        <position position="153"/>
    </location>
    <ligand>
        <name>chlorophyll b</name>
        <dbReference type="ChEBI" id="CHEBI:61721"/>
        <label>1</label>
    </ligand>
    <ligandPart>
        <name>Mg</name>
        <dbReference type="ChEBI" id="CHEBI:25107"/>
    </ligandPart>
</feature>
<feature type="binding site" evidence="8">
    <location>
        <position position="151"/>
    </location>
    <ligand>
        <name>chlorophyll a</name>
        <dbReference type="ChEBI" id="CHEBI:58416"/>
        <label>1</label>
    </ligand>
</feature>
<gene>
    <name evidence="10" type="ORF">ACHAXA_011019</name>
</gene>
<dbReference type="GO" id="GO:0015979">
    <property type="term" value="P:photosynthesis"/>
    <property type="evidence" value="ECO:0007669"/>
    <property type="project" value="UniProtKB-KW"/>
</dbReference>
<evidence type="ECO:0000256" key="2">
    <source>
        <dbReference type="ARBA" id="ARBA00004229"/>
    </source>
</evidence>
<feature type="binding site" evidence="8">
    <location>
        <position position="258"/>
    </location>
    <ligand>
        <name>chlorophyll a</name>
        <dbReference type="ChEBI" id="CHEBI:58416"/>
        <label>6</label>
    </ligand>
</feature>
<feature type="binding site" evidence="8">
    <location>
        <position position="135"/>
    </location>
    <ligand>
        <name>chlorophyll a</name>
        <dbReference type="ChEBI" id="CHEBI:58416"/>
        <label>1</label>
    </ligand>
</feature>
<keyword evidence="8" id="KW-0157">Chromophore</keyword>